<dbReference type="OrthoDB" id="206796at2759"/>
<gene>
    <name evidence="1" type="ORF">CUNI_LOCUS13090</name>
</gene>
<dbReference type="EMBL" id="CAJHNH020002715">
    <property type="protein sequence ID" value="CAG5127532.1"/>
    <property type="molecule type" value="Genomic_DNA"/>
</dbReference>
<name>A0A8S3ZK02_9EUPU</name>
<organism evidence="1 2">
    <name type="scientific">Candidula unifasciata</name>
    <dbReference type="NCBI Taxonomy" id="100452"/>
    <lineage>
        <taxon>Eukaryota</taxon>
        <taxon>Metazoa</taxon>
        <taxon>Spiralia</taxon>
        <taxon>Lophotrochozoa</taxon>
        <taxon>Mollusca</taxon>
        <taxon>Gastropoda</taxon>
        <taxon>Heterobranchia</taxon>
        <taxon>Euthyneura</taxon>
        <taxon>Panpulmonata</taxon>
        <taxon>Eupulmonata</taxon>
        <taxon>Stylommatophora</taxon>
        <taxon>Helicina</taxon>
        <taxon>Helicoidea</taxon>
        <taxon>Geomitridae</taxon>
        <taxon>Candidula</taxon>
    </lineage>
</organism>
<dbReference type="PANTHER" id="PTHR31400:SF1">
    <property type="entry name" value="PROTEIN GUCD1"/>
    <property type="match status" value="1"/>
</dbReference>
<dbReference type="Pfam" id="PF09778">
    <property type="entry name" value="Guanylate_cyc_2"/>
    <property type="match status" value="1"/>
</dbReference>
<dbReference type="Proteomes" id="UP000678393">
    <property type="component" value="Unassembled WGS sequence"/>
</dbReference>
<dbReference type="InterPro" id="IPR038765">
    <property type="entry name" value="Papain-like_cys_pep_sf"/>
</dbReference>
<dbReference type="SUPFAM" id="SSF54001">
    <property type="entry name" value="Cysteine proteinases"/>
    <property type="match status" value="1"/>
</dbReference>
<protein>
    <recommendedName>
        <fullName evidence="3">Protein GUCD1</fullName>
    </recommendedName>
</protein>
<sequence length="259" mass="29490">MDGDIIETDSGQEATEVVKKRHIISVPYIQQCYSWDCGLACVSMILRMFGEPCDDVYTKDLDSLQCGESVWTIDLAYILSRHNVRSCLYTVTLGVNADHFNKLFYQKHFSVDEIRVNDMFSKASQNGVLVQKRSLSIDELIQHLQDNNPIISLVDWTLMNCLWCDSKVRKCWSCITCNQGPYQGHFVVVVGYDKQKDLIFYTNPDGRNHEVCAIQTDRFQKARLSDGTDQDTLFVYNQKFKGSVSSCGDETTEGAVTEN</sequence>
<dbReference type="InterPro" id="IPR018616">
    <property type="entry name" value="GUCD1"/>
</dbReference>
<reference evidence="1" key="1">
    <citation type="submission" date="2021-04" db="EMBL/GenBank/DDBJ databases">
        <authorList>
            <consortium name="Molecular Ecology Group"/>
        </authorList>
    </citation>
    <scope>NUCLEOTIDE SEQUENCE</scope>
</reference>
<dbReference type="Gene3D" id="3.90.70.10">
    <property type="entry name" value="Cysteine proteinases"/>
    <property type="match status" value="1"/>
</dbReference>
<evidence type="ECO:0008006" key="3">
    <source>
        <dbReference type="Google" id="ProtNLM"/>
    </source>
</evidence>
<comment type="caution">
    <text evidence="1">The sequence shown here is derived from an EMBL/GenBank/DDBJ whole genome shotgun (WGS) entry which is preliminary data.</text>
</comment>
<proteinExistence type="predicted"/>
<keyword evidence="2" id="KW-1185">Reference proteome</keyword>
<dbReference type="PANTHER" id="PTHR31400">
    <property type="entry name" value="GUANYLYL CYCLASE DOMAIN CONTAINING PROTEIN 1 GUCD1"/>
    <property type="match status" value="1"/>
</dbReference>
<dbReference type="AlphaFoldDB" id="A0A8S3ZK02"/>
<evidence type="ECO:0000313" key="2">
    <source>
        <dbReference type="Proteomes" id="UP000678393"/>
    </source>
</evidence>
<evidence type="ECO:0000313" key="1">
    <source>
        <dbReference type="EMBL" id="CAG5127532.1"/>
    </source>
</evidence>
<accession>A0A8S3ZK02</accession>